<dbReference type="Proteomes" id="UP001596958">
    <property type="component" value="Unassembled WGS sequence"/>
</dbReference>
<name>A0ABW2YZL8_9SPHI</name>
<feature type="domain" description="PKD" evidence="2">
    <location>
        <begin position="432"/>
        <end position="488"/>
    </location>
</feature>
<organism evidence="3 4">
    <name type="scientific">Mucilaginibacter calamicampi</name>
    <dbReference type="NCBI Taxonomy" id="1302352"/>
    <lineage>
        <taxon>Bacteria</taxon>
        <taxon>Pseudomonadati</taxon>
        <taxon>Bacteroidota</taxon>
        <taxon>Sphingobacteriia</taxon>
        <taxon>Sphingobacteriales</taxon>
        <taxon>Sphingobacteriaceae</taxon>
        <taxon>Mucilaginibacter</taxon>
    </lineage>
</organism>
<evidence type="ECO:0000256" key="1">
    <source>
        <dbReference type="SAM" id="SignalP"/>
    </source>
</evidence>
<dbReference type="PROSITE" id="PS50093">
    <property type="entry name" value="PKD"/>
    <property type="match status" value="3"/>
</dbReference>
<evidence type="ECO:0000313" key="4">
    <source>
        <dbReference type="Proteomes" id="UP001596958"/>
    </source>
</evidence>
<proteinExistence type="predicted"/>
<feature type="chain" id="PRO_5047265655" evidence="1">
    <location>
        <begin position="30"/>
        <end position="924"/>
    </location>
</feature>
<dbReference type="CDD" id="cd00146">
    <property type="entry name" value="PKD"/>
    <property type="match status" value="3"/>
</dbReference>
<dbReference type="InterPro" id="IPR035986">
    <property type="entry name" value="PKD_dom_sf"/>
</dbReference>
<gene>
    <name evidence="3" type="ORF">ACFQZS_14225</name>
</gene>
<dbReference type="Pfam" id="PF18911">
    <property type="entry name" value="PKD_4"/>
    <property type="match status" value="3"/>
</dbReference>
<comment type="caution">
    <text evidence="3">The sequence shown here is derived from an EMBL/GenBank/DDBJ whole genome shotgun (WGS) entry which is preliminary data.</text>
</comment>
<dbReference type="Gene3D" id="2.60.40.10">
    <property type="entry name" value="Immunoglobulins"/>
    <property type="match status" value="3"/>
</dbReference>
<dbReference type="InterPro" id="IPR000601">
    <property type="entry name" value="PKD_dom"/>
</dbReference>
<keyword evidence="4" id="KW-1185">Reference proteome</keyword>
<protein>
    <submittedName>
        <fullName evidence="3">PKD domain-containing protein</fullName>
    </submittedName>
</protein>
<dbReference type="SUPFAM" id="SSF49299">
    <property type="entry name" value="PKD domain"/>
    <property type="match status" value="3"/>
</dbReference>
<reference evidence="4" key="1">
    <citation type="journal article" date="2019" name="Int. J. Syst. Evol. Microbiol.">
        <title>The Global Catalogue of Microorganisms (GCM) 10K type strain sequencing project: providing services to taxonomists for standard genome sequencing and annotation.</title>
        <authorList>
            <consortium name="The Broad Institute Genomics Platform"/>
            <consortium name="The Broad Institute Genome Sequencing Center for Infectious Disease"/>
            <person name="Wu L."/>
            <person name="Ma J."/>
        </authorList>
    </citation>
    <scope>NUCLEOTIDE SEQUENCE [LARGE SCALE GENOMIC DNA]</scope>
    <source>
        <strain evidence="4">CCUG 63418</strain>
    </source>
</reference>
<dbReference type="NCBIfam" id="TIGR04131">
    <property type="entry name" value="Bac_Flav_CTERM"/>
    <property type="match status" value="1"/>
</dbReference>
<feature type="domain" description="PKD" evidence="2">
    <location>
        <begin position="321"/>
        <end position="397"/>
    </location>
</feature>
<keyword evidence="1" id="KW-0732">Signal</keyword>
<dbReference type="InterPro" id="IPR022409">
    <property type="entry name" value="PKD/Chitinase_dom"/>
</dbReference>
<evidence type="ECO:0000313" key="3">
    <source>
        <dbReference type="EMBL" id="MFD0751303.1"/>
    </source>
</evidence>
<dbReference type="InterPro" id="IPR013783">
    <property type="entry name" value="Ig-like_fold"/>
</dbReference>
<dbReference type="SMART" id="SM00089">
    <property type="entry name" value="PKD"/>
    <property type="match status" value="3"/>
</dbReference>
<dbReference type="Pfam" id="PF13585">
    <property type="entry name" value="CHU_C"/>
    <property type="match status" value="1"/>
</dbReference>
<evidence type="ECO:0000259" key="2">
    <source>
        <dbReference type="PROSITE" id="PS50093"/>
    </source>
</evidence>
<accession>A0ABW2YZL8</accession>
<dbReference type="EMBL" id="JBHTHU010000019">
    <property type="protein sequence ID" value="MFD0751303.1"/>
    <property type="molecule type" value="Genomic_DNA"/>
</dbReference>
<dbReference type="Gene3D" id="2.60.120.260">
    <property type="entry name" value="Galactose-binding domain-like"/>
    <property type="match status" value="1"/>
</dbReference>
<sequence length="924" mass="98041">MRSSFLKNNLITIAFLASAFLLFSTPAFCQSLGDPIVNITFGTGSGKFGGRLPPASGTTTYTYYDDASFPGQGFPQDGQYTITNTSAGINQVWVSTSDHTGDPGGYYMLVNAANTPGIFYTRNVTELCAGTKYQFGAFIKNIFSNNGGNPPNVKFQIETDAGVIQYDTGNIPADNTWHAYTMEFTTPANAGTIVLKMINNGPGGYGNDLAIDDITFRPYGAPVQVAFDQSSSTQICAGVPQTVKIVSATAASQGYSQKVQQKVNGVWTDIVATVNGTQYSFAAPLVAGTYNYRLISGLSANIDNSNCVVASNELVLTVLPQPIPAFTAPADACPGNPVSFRDNSVSNGAAVSSWLWNFGDGQSSNLQHPVHSYNAAGDYTVSLRVANGNGCSSVTITQPIHINALPVAAFTISNPACANRPIVITDASTAPSGTTVQSRVWEIEGVTLNKADGQPFVHTFAAAGTYAVKLTVTSSTGCPSTTTQQIVVKPLPVIDFDTPPTCISDNTIFTNRTTIADNSALTYLWNFGDNTPVSTAKDPVHKYQSTGNYTITLTVSTASGCSETKSKPFTVNGATPVADFEVLNKNSLCSNNEVVIQNKSTVVEFGNVTRIDLYYDYGNTPTLVETDNNPTPGKMYGHTYPQTHAGNKTYKVRMLAYSGSVCISQEKTENINILATPLVVFTQPAAICANNGPIQLNGHDESGSGIPGSGIYTGTGVSQAGLFDPAVSGPGKFVIQYTYTFSTTGCSNTISREVTVDPVPTVEVPGNITILEGGSRVITANATGNGLRYAWLPVTGLSDATIASPTVTGIADITYRVTVTNDKGCQQFADMVVTVLKTPLMPNAFTPNGDGINDIWEIKYLDSYPGCTVNVFNRYGQKVFSSIGYSTPWDGRANNGNLTPGVYYYIIDPKNGRKAMSGAVTIIR</sequence>
<dbReference type="InterPro" id="IPR026341">
    <property type="entry name" value="T9SS_type_B"/>
</dbReference>
<dbReference type="PANTHER" id="PTHR36842:SF1">
    <property type="entry name" value="PROTEIN TOLB"/>
    <property type="match status" value="1"/>
</dbReference>
<feature type="domain" description="PKD" evidence="2">
    <location>
        <begin position="519"/>
        <end position="571"/>
    </location>
</feature>
<feature type="signal peptide" evidence="1">
    <location>
        <begin position="1"/>
        <end position="29"/>
    </location>
</feature>
<dbReference type="PANTHER" id="PTHR36842">
    <property type="entry name" value="PROTEIN TOLB HOMOLOG"/>
    <property type="match status" value="1"/>
</dbReference>